<sequence>MSSQSILLRNATVLVPGPAEGDQSVVPLRGHSLLVQGNKIARIAAHIDAPSDKTQVIDCTGKIVSPGFIDTHHHVWQTQLKGRHADHTLIEYWPTGNMQSFNYTPEDIFWGELGGCLEALNAGTTTVVDHAHMNYSPAHNTNAIAATASSGIRSTFCYAPTPRFNEWEPELSLDPEMVPGWAVEQVEQLIKDGPYGDGRVTVGLAFDALFLPKDVVADLYARVRRAGAKVITTHYVRGPVLGESVSRGLAFRVFGDGRLTGAPKGENSVVEMLEAHGVLGSDILLSHATNLYDSDARKLTEADASISSTPDTELQMGQGNPVCFRDDTRSISSFGVDCHSNNGSSLINQMRLGLQAERGIRNQALIAKGKAPRHLDLSTQDVFRMGTMGGARAVGMQDQLGSLQEGKLADIVIFDGLSPGMICAADEDPVAAIVLHSSTADVETVIVDGRIVKQRGSLLPVELDLSLSDLKPAKTRLEWSDVAGELLKSRERVIEAGKKSWGGDMEKTLGGLMKMFKIKPDSFA</sequence>
<dbReference type="InterPro" id="IPR050287">
    <property type="entry name" value="MTA/SAH_deaminase"/>
</dbReference>
<gene>
    <name evidence="3" type="ORF">Trco_006325</name>
</gene>
<dbReference type="PANTHER" id="PTHR43794">
    <property type="entry name" value="AMINOHYDROLASE SSNA-RELATED"/>
    <property type="match status" value="1"/>
</dbReference>
<dbReference type="EMBL" id="JAIWOZ010000005">
    <property type="protein sequence ID" value="KAH6604618.1"/>
    <property type="molecule type" value="Genomic_DNA"/>
</dbReference>
<name>A0A9P8QKX8_9HYPO</name>
<organism evidence="3 4">
    <name type="scientific">Trichoderma cornu-damae</name>
    <dbReference type="NCBI Taxonomy" id="654480"/>
    <lineage>
        <taxon>Eukaryota</taxon>
        <taxon>Fungi</taxon>
        <taxon>Dikarya</taxon>
        <taxon>Ascomycota</taxon>
        <taxon>Pezizomycotina</taxon>
        <taxon>Sordariomycetes</taxon>
        <taxon>Hypocreomycetidae</taxon>
        <taxon>Hypocreales</taxon>
        <taxon>Hypocreaceae</taxon>
        <taxon>Trichoderma</taxon>
    </lineage>
</organism>
<reference evidence="3" key="1">
    <citation type="submission" date="2021-08" db="EMBL/GenBank/DDBJ databases">
        <title>Chromosome-Level Trichoderma cornu-damae using Hi-C Data.</title>
        <authorList>
            <person name="Kim C.S."/>
        </authorList>
    </citation>
    <scope>NUCLEOTIDE SEQUENCE</scope>
    <source>
        <strain evidence="3">KA19-0412C</strain>
    </source>
</reference>
<proteinExistence type="predicted"/>
<dbReference type="Gene3D" id="2.30.40.10">
    <property type="entry name" value="Urease, subunit C, domain 1"/>
    <property type="match status" value="1"/>
</dbReference>
<dbReference type="InterPro" id="IPR011059">
    <property type="entry name" value="Metal-dep_hydrolase_composite"/>
</dbReference>
<accession>A0A9P8QKX8</accession>
<dbReference type="Gene3D" id="3.20.20.140">
    <property type="entry name" value="Metal-dependent hydrolases"/>
    <property type="match status" value="1"/>
</dbReference>
<dbReference type="SUPFAM" id="SSF51338">
    <property type="entry name" value="Composite domain of metallo-dependent hydrolases"/>
    <property type="match status" value="1"/>
</dbReference>
<dbReference type="PANTHER" id="PTHR43794:SF11">
    <property type="entry name" value="AMIDOHYDROLASE-RELATED DOMAIN-CONTAINING PROTEIN"/>
    <property type="match status" value="1"/>
</dbReference>
<dbReference type="InterPro" id="IPR006680">
    <property type="entry name" value="Amidohydro-rel"/>
</dbReference>
<keyword evidence="4" id="KW-1185">Reference proteome</keyword>
<dbReference type="Proteomes" id="UP000827724">
    <property type="component" value="Unassembled WGS sequence"/>
</dbReference>
<evidence type="ECO:0000259" key="2">
    <source>
        <dbReference type="Pfam" id="PF01979"/>
    </source>
</evidence>
<protein>
    <recommendedName>
        <fullName evidence="2">Amidohydrolase-related domain-containing protein</fullName>
    </recommendedName>
</protein>
<feature type="domain" description="Amidohydrolase-related" evidence="2">
    <location>
        <begin position="63"/>
        <end position="452"/>
    </location>
</feature>
<comment type="caution">
    <text evidence="3">The sequence shown here is derived from an EMBL/GenBank/DDBJ whole genome shotgun (WGS) entry which is preliminary data.</text>
</comment>
<dbReference type="GO" id="GO:0016810">
    <property type="term" value="F:hydrolase activity, acting on carbon-nitrogen (but not peptide) bonds"/>
    <property type="evidence" value="ECO:0007669"/>
    <property type="project" value="InterPro"/>
</dbReference>
<keyword evidence="1" id="KW-0378">Hydrolase</keyword>
<evidence type="ECO:0000313" key="3">
    <source>
        <dbReference type="EMBL" id="KAH6604618.1"/>
    </source>
</evidence>
<dbReference type="Pfam" id="PF01979">
    <property type="entry name" value="Amidohydro_1"/>
    <property type="match status" value="1"/>
</dbReference>
<evidence type="ECO:0000313" key="4">
    <source>
        <dbReference type="Proteomes" id="UP000827724"/>
    </source>
</evidence>
<evidence type="ECO:0000256" key="1">
    <source>
        <dbReference type="ARBA" id="ARBA00022801"/>
    </source>
</evidence>
<dbReference type="AlphaFoldDB" id="A0A9P8QKX8"/>
<dbReference type="InterPro" id="IPR032466">
    <property type="entry name" value="Metal_Hydrolase"/>
</dbReference>
<dbReference type="SUPFAM" id="SSF51556">
    <property type="entry name" value="Metallo-dependent hydrolases"/>
    <property type="match status" value="1"/>
</dbReference>
<dbReference type="OrthoDB" id="194468at2759"/>